<reference evidence="3" key="1">
    <citation type="submission" date="2019-02" db="EMBL/GenBank/DDBJ databases">
        <authorList>
            <person name="Pothier F.J."/>
        </authorList>
    </citation>
    <scope>NUCLEOTIDE SEQUENCE</scope>
    <source>
        <strain evidence="3">CI-1B</strain>
    </source>
</reference>
<dbReference type="Proteomes" id="UP000328092">
    <property type="component" value="Unassembled WGS sequence"/>
</dbReference>
<sequence>MSAILRKLLVCLSLLGPIPASANVIADWDATAVAIIAPAVPAPLSQREAAIVNVAMFDAVNAIGGRYQPYLFKQGAAPGSSQEAAAAAAAAAVIVGLHPDAANDIKMALEKYLAPIADGPAKTEGVKIGEAVAATILQARATDGATAPDIYRPKTKPGAWIPTPTAAASAWPNMKPFALGTPSQFRPGPPPALDSKEWAADYNEIKTYGSKTSTSRSPQQTETARFWLAVGPAAYHQIPRQLIIGQKMDILDSARLMALYSVALTDAYIAVFDAKYQYELWRPITAIRNGDVAENAATKRDPTWQPIDNTPMHPEYPCAHCINAGAAAAVLEAVLGSRTISEVMMTSSAAPGVVHRFTNLDVFCEEVSNARVWAGFHYRFSTVIGTTMGRQVGMYVVQNLMQAIAPRAIASDGR</sequence>
<dbReference type="PANTHER" id="PTHR34599:SF1">
    <property type="entry name" value="PHOSPHATIDIC ACID PHOSPHATASE TYPE 2_HALOPEROXIDASE DOMAIN-CONTAINING PROTEIN"/>
    <property type="match status" value="1"/>
</dbReference>
<comment type="caution">
    <text evidence="3">The sequence shown here is derived from an EMBL/GenBank/DDBJ whole genome shotgun (WGS) entry which is preliminary data.</text>
</comment>
<evidence type="ECO:0000256" key="1">
    <source>
        <dbReference type="SAM" id="SignalP"/>
    </source>
</evidence>
<dbReference type="SUPFAM" id="SSF48317">
    <property type="entry name" value="Acid phosphatase/Vanadium-dependent haloperoxidase"/>
    <property type="match status" value="1"/>
</dbReference>
<dbReference type="Pfam" id="PF01569">
    <property type="entry name" value="PAP2"/>
    <property type="match status" value="1"/>
</dbReference>
<dbReference type="Gene3D" id="1.10.606.20">
    <property type="match status" value="1"/>
</dbReference>
<dbReference type="InterPro" id="IPR000326">
    <property type="entry name" value="PAP2/HPO"/>
</dbReference>
<dbReference type="InterPro" id="IPR036938">
    <property type="entry name" value="PAP2/HPO_sf"/>
</dbReference>
<feature type="chain" id="PRO_5021258515" description="Phosphatidic acid phosphatase type 2/haloperoxidase domain-containing protein" evidence="1">
    <location>
        <begin position="23"/>
        <end position="414"/>
    </location>
</feature>
<gene>
    <name evidence="3" type="ORF">CI1B_47630</name>
</gene>
<dbReference type="InterPro" id="IPR052559">
    <property type="entry name" value="V-haloperoxidase"/>
</dbReference>
<feature type="signal peptide" evidence="1">
    <location>
        <begin position="1"/>
        <end position="22"/>
    </location>
</feature>
<accession>A0A508TEB8</accession>
<dbReference type="AlphaFoldDB" id="A0A508TEB8"/>
<evidence type="ECO:0000259" key="2">
    <source>
        <dbReference type="Pfam" id="PF01569"/>
    </source>
</evidence>
<dbReference type="RefSeq" id="WP_139861837.1">
    <property type="nucleotide sequence ID" value="NZ_CAADFC020000016.1"/>
</dbReference>
<keyword evidence="1" id="KW-0732">Signal</keyword>
<protein>
    <recommendedName>
        <fullName evidence="2">Phosphatidic acid phosphatase type 2/haloperoxidase domain-containing protein</fullName>
    </recommendedName>
</protein>
<name>A0A508TEB8_9BRAD</name>
<feature type="domain" description="Phosphatidic acid phosphatase type 2/haloperoxidase" evidence="2">
    <location>
        <begin position="259"/>
        <end position="398"/>
    </location>
</feature>
<dbReference type="CDD" id="cd03398">
    <property type="entry name" value="PAP2_haloperoxidase"/>
    <property type="match status" value="1"/>
</dbReference>
<dbReference type="EMBL" id="CAADFC020000016">
    <property type="protein sequence ID" value="VIO73159.1"/>
    <property type="molecule type" value="Genomic_DNA"/>
</dbReference>
<evidence type="ECO:0000313" key="3">
    <source>
        <dbReference type="EMBL" id="VIO73159.1"/>
    </source>
</evidence>
<organism evidence="3 4">
    <name type="scientific">Bradyrhizobium ivorense</name>
    <dbReference type="NCBI Taxonomy" id="2511166"/>
    <lineage>
        <taxon>Bacteria</taxon>
        <taxon>Pseudomonadati</taxon>
        <taxon>Pseudomonadota</taxon>
        <taxon>Alphaproteobacteria</taxon>
        <taxon>Hyphomicrobiales</taxon>
        <taxon>Nitrobacteraceae</taxon>
        <taxon>Bradyrhizobium</taxon>
    </lineage>
</organism>
<dbReference type="PANTHER" id="PTHR34599">
    <property type="entry name" value="PEROXIDASE-RELATED"/>
    <property type="match status" value="1"/>
</dbReference>
<keyword evidence="4" id="KW-1185">Reference proteome</keyword>
<proteinExistence type="predicted"/>
<evidence type="ECO:0000313" key="4">
    <source>
        <dbReference type="Proteomes" id="UP000328092"/>
    </source>
</evidence>
<dbReference type="OrthoDB" id="103227at2"/>